<dbReference type="CDD" id="cd07814">
    <property type="entry name" value="SRPBCC_CalC_Aha1-like"/>
    <property type="match status" value="1"/>
</dbReference>
<accession>A0A424W5K1</accession>
<feature type="domain" description="Activator of Hsp90 ATPase homologue 1/2-like C-terminal" evidence="2">
    <location>
        <begin position="22"/>
        <end position="150"/>
    </location>
</feature>
<comment type="similarity">
    <text evidence="1">Belongs to the AHA1 family.</text>
</comment>
<comment type="caution">
    <text evidence="3">The sequence shown here is derived from an EMBL/GenBank/DDBJ whole genome shotgun (WGS) entry which is preliminary data.</text>
</comment>
<evidence type="ECO:0000313" key="3">
    <source>
        <dbReference type="EMBL" id="RPJ88510.1"/>
    </source>
</evidence>
<dbReference type="AlphaFoldDB" id="A0A424W5K1"/>
<dbReference type="Proteomes" id="UP000285324">
    <property type="component" value="Unassembled WGS sequence"/>
</dbReference>
<dbReference type="Pfam" id="PF08327">
    <property type="entry name" value="AHSA1"/>
    <property type="match status" value="1"/>
</dbReference>
<gene>
    <name evidence="3" type="ORF">DY367_27330</name>
</gene>
<organism evidence="3 4">
    <name type="scientific">Alcaligenes xylosoxydans xylosoxydans</name>
    <name type="common">Achromobacter xylosoxidans</name>
    <dbReference type="NCBI Taxonomy" id="85698"/>
    <lineage>
        <taxon>Bacteria</taxon>
        <taxon>Pseudomonadati</taxon>
        <taxon>Pseudomonadota</taxon>
        <taxon>Betaproteobacteria</taxon>
        <taxon>Burkholderiales</taxon>
        <taxon>Alcaligenaceae</taxon>
        <taxon>Achromobacter</taxon>
    </lineage>
</organism>
<dbReference type="Gene3D" id="3.30.530.20">
    <property type="match status" value="1"/>
</dbReference>
<evidence type="ECO:0000259" key="2">
    <source>
        <dbReference type="Pfam" id="PF08327"/>
    </source>
</evidence>
<sequence>MEKRSTRHEAAPIELRLKRRFDAPIERVWRAWTDPQALMRWFGPAETRKVLRAETDVRVGGAYQVGFATEDGLEHHASGHYREVEPQRRLVFTWAWRDTPAEISLITLEFSPADGGTELAFLQTPFVDQATRDSHQHGWLGALERLAAHLAKPA</sequence>
<name>A0A424W5K1_ALCXX</name>
<dbReference type="OrthoDB" id="9800600at2"/>
<dbReference type="EMBL" id="QVXO01000062">
    <property type="protein sequence ID" value="RPJ88510.1"/>
    <property type="molecule type" value="Genomic_DNA"/>
</dbReference>
<protein>
    <submittedName>
        <fullName evidence="3">SRPBCC domain-containing protein</fullName>
    </submittedName>
</protein>
<dbReference type="InterPro" id="IPR013538">
    <property type="entry name" value="ASHA1/2-like_C"/>
</dbReference>
<reference evidence="3 4" key="1">
    <citation type="submission" date="2018-08" db="EMBL/GenBank/DDBJ databases">
        <title>Achromobacter xylosoxidans Genome sequencing and assembly.</title>
        <authorList>
            <person name="Wang R."/>
            <person name="Rensing C."/>
            <person name="Li Y."/>
        </authorList>
    </citation>
    <scope>NUCLEOTIDE SEQUENCE [LARGE SCALE GENOMIC DNA]</scope>
    <source>
        <strain evidence="3 4">GD003A</strain>
    </source>
</reference>
<evidence type="ECO:0000313" key="4">
    <source>
        <dbReference type="Proteomes" id="UP000285324"/>
    </source>
</evidence>
<evidence type="ECO:0000256" key="1">
    <source>
        <dbReference type="ARBA" id="ARBA00006817"/>
    </source>
</evidence>
<dbReference type="SUPFAM" id="SSF55961">
    <property type="entry name" value="Bet v1-like"/>
    <property type="match status" value="1"/>
</dbReference>
<proteinExistence type="inferred from homology"/>
<dbReference type="RefSeq" id="WP_118934291.1">
    <property type="nucleotide sequence ID" value="NZ_CP061008.1"/>
</dbReference>
<dbReference type="InterPro" id="IPR023393">
    <property type="entry name" value="START-like_dom_sf"/>
</dbReference>